<dbReference type="InterPro" id="IPR013211">
    <property type="entry name" value="LVIVD"/>
</dbReference>
<reference evidence="2" key="1">
    <citation type="journal article" date="2022" name="Arch. Microbiol.">
        <title>Thiomicrorhabdus immobilis sp. nov., a mesophilic sulfur-oxidizing bacterium isolated from sediment of a brackish lake in northern Japan.</title>
        <authorList>
            <person name="Kojima H."/>
            <person name="Mochizuki J."/>
            <person name="Kanda M."/>
            <person name="Watanabe T."/>
            <person name="Fukui M."/>
        </authorList>
    </citation>
    <scope>NUCLEOTIDE SEQUENCE</scope>
    <source>
        <strain evidence="2">Am19</strain>
    </source>
</reference>
<dbReference type="Pfam" id="PF08309">
    <property type="entry name" value="LVIVD"/>
    <property type="match status" value="3"/>
</dbReference>
<evidence type="ECO:0000313" key="3">
    <source>
        <dbReference type="Proteomes" id="UP001054820"/>
    </source>
</evidence>
<keyword evidence="1" id="KW-1133">Transmembrane helix</keyword>
<dbReference type="SUPFAM" id="SSF63825">
    <property type="entry name" value="YWTD domain"/>
    <property type="match status" value="1"/>
</dbReference>
<keyword evidence="1" id="KW-0812">Transmembrane</keyword>
<evidence type="ECO:0000313" key="2">
    <source>
        <dbReference type="EMBL" id="BCN92924.1"/>
    </source>
</evidence>
<gene>
    <name evidence="2" type="ORF">THMIRHAM_07090</name>
</gene>
<evidence type="ECO:0008006" key="4">
    <source>
        <dbReference type="Google" id="ProtNLM"/>
    </source>
</evidence>
<evidence type="ECO:0000256" key="1">
    <source>
        <dbReference type="SAM" id="Phobius"/>
    </source>
</evidence>
<keyword evidence="3" id="KW-1185">Reference proteome</keyword>
<dbReference type="EMBL" id="AP024202">
    <property type="protein sequence ID" value="BCN92924.1"/>
    <property type="molecule type" value="Genomic_DNA"/>
</dbReference>
<dbReference type="Proteomes" id="UP001054820">
    <property type="component" value="Chromosome"/>
</dbReference>
<name>A0ABM7MC27_9GAMM</name>
<sequence length="1000" mass="106143">MKNVFLKKPIRTLVAIGSALIMFVFLYNAGCSGSGSGSGWSLCNVPQEASLSSATRIGGATTSVGLFSSDDAEWSLFNIANELRATKVGTTKDTEYAIKVPGLIRDIEIVTRDDKRVALLAMGDEGIAAVDITDPSAMSVITTVKVNYYQDGISWTEGGGDVVIDNVIQSTRGPISSLAVFDDGNPDTPLQLLIADEGYGLHKTALDNLLDETTGREPDGTLLVEQEVYTLQYAGEQSWGGPKGLTLYNGKLFVAQGYLGMGIFDPISLEQVGRYNLYTDTTEANNGEDWFIDMDPVAAVQTGNIDACTGMPDFNQASFEIQQVWHGDVVAPTPWADFERYGKHYYDARKIEVATFTGAGPDKTIAYIAYGLGGLVAVDVTGYDTAISRDPVTCNPVAPAAEQTPFLEASYLGYVPALPAHGPDKQTGEQSQSLFPYFGVGMLKEAGVVDVEVNLADNQVYFTDHFAGMMVIGNADTPEVNWHGSAGEDSYDNNTIGDLGDHWPDYEFVTSYDMTPVPFGEETAPAYIFESPILLATGEVSGHGNVLSLTGSFDVANSGSVDVVAASGGGGLSFIDVALGNTPAFEVPVHFATTNEVGAAADGSASQEINIGHTEGLTAYGSHLYLADGPHGMSIWKIADQNCVATDDVHLIANTLQSEYPVKIDDTLTINPTPHAHDVILDAVSGSALVMSQSRGLRRVNISELGTAGAPTLLYPNSTDIFEHNIDSGNVVDFLKMQDHVYDVALKGSLVFTADGSNGLTVYDLSKDPTDATSGYIVSNLGGDVDSQPNLGHATGVALWKNAVTSKEYAFVAAGQAGIGVVDVTDPNNMILIKVFEPIKMEDDHVGKADGKSVAVKVVGNYVYFTYDSFGVVVYRTADLIAPLIEGTDPNQIWTLGGGGEDQRPNAVARFKLQDPTLFGLVDLVGWAGGAAGMDVVQVNGRNLFYIAYGDAGVIKVDWSNPAAPVLLQHTNTVGFAYDIDVVNGRAYVADGGGGLLLLK</sequence>
<organism evidence="2 3">
    <name type="scientific">Thiomicrorhabdus immobilis</name>
    <dbReference type="NCBI Taxonomy" id="2791037"/>
    <lineage>
        <taxon>Bacteria</taxon>
        <taxon>Pseudomonadati</taxon>
        <taxon>Pseudomonadota</taxon>
        <taxon>Gammaproteobacteria</taxon>
        <taxon>Thiotrichales</taxon>
        <taxon>Piscirickettsiaceae</taxon>
        <taxon>Thiomicrorhabdus</taxon>
    </lineage>
</organism>
<accession>A0ABM7MC27</accession>
<keyword evidence="1" id="KW-0472">Membrane</keyword>
<dbReference type="RefSeq" id="WP_237263455.1">
    <property type="nucleotide sequence ID" value="NZ_AP024202.1"/>
</dbReference>
<feature type="transmembrane region" description="Helical" evidence="1">
    <location>
        <begin position="12"/>
        <end position="30"/>
    </location>
</feature>
<protein>
    <recommendedName>
        <fullName evidence="4">LVIVD repeat-containing protein</fullName>
    </recommendedName>
</protein>
<proteinExistence type="predicted"/>